<keyword evidence="2" id="KW-1185">Reference proteome</keyword>
<reference evidence="1" key="1">
    <citation type="journal article" date="2019" name="bioRxiv">
        <title>The Genome of the Zebra Mussel, Dreissena polymorpha: A Resource for Invasive Species Research.</title>
        <authorList>
            <person name="McCartney M.A."/>
            <person name="Auch B."/>
            <person name="Kono T."/>
            <person name="Mallez S."/>
            <person name="Zhang Y."/>
            <person name="Obille A."/>
            <person name="Becker A."/>
            <person name="Abrahante J.E."/>
            <person name="Garbe J."/>
            <person name="Badalamenti J.P."/>
            <person name="Herman A."/>
            <person name="Mangelson H."/>
            <person name="Liachko I."/>
            <person name="Sullivan S."/>
            <person name="Sone E.D."/>
            <person name="Koren S."/>
            <person name="Silverstein K.A.T."/>
            <person name="Beckman K.B."/>
            <person name="Gohl D.M."/>
        </authorList>
    </citation>
    <scope>NUCLEOTIDE SEQUENCE</scope>
    <source>
        <strain evidence="1">Duluth1</strain>
        <tissue evidence="1">Whole animal</tissue>
    </source>
</reference>
<dbReference type="EMBL" id="JAIWYP010000001">
    <property type="protein sequence ID" value="KAH3889618.1"/>
    <property type="molecule type" value="Genomic_DNA"/>
</dbReference>
<name>A0A9D4S3Z5_DREPO</name>
<comment type="caution">
    <text evidence="1">The sequence shown here is derived from an EMBL/GenBank/DDBJ whole genome shotgun (WGS) entry which is preliminary data.</text>
</comment>
<evidence type="ECO:0000313" key="1">
    <source>
        <dbReference type="EMBL" id="KAH3889618.1"/>
    </source>
</evidence>
<dbReference type="AlphaFoldDB" id="A0A9D4S3Z5"/>
<protein>
    <submittedName>
        <fullName evidence="1">Uncharacterized protein</fullName>
    </submittedName>
</protein>
<dbReference type="Proteomes" id="UP000828390">
    <property type="component" value="Unassembled WGS sequence"/>
</dbReference>
<reference evidence="1" key="2">
    <citation type="submission" date="2020-11" db="EMBL/GenBank/DDBJ databases">
        <authorList>
            <person name="McCartney M.A."/>
            <person name="Auch B."/>
            <person name="Kono T."/>
            <person name="Mallez S."/>
            <person name="Becker A."/>
            <person name="Gohl D.M."/>
            <person name="Silverstein K.A.T."/>
            <person name="Koren S."/>
            <person name="Bechman K.B."/>
            <person name="Herman A."/>
            <person name="Abrahante J.E."/>
            <person name="Garbe J."/>
        </authorList>
    </citation>
    <scope>NUCLEOTIDE SEQUENCE</scope>
    <source>
        <strain evidence="1">Duluth1</strain>
        <tissue evidence="1">Whole animal</tissue>
    </source>
</reference>
<evidence type="ECO:0000313" key="2">
    <source>
        <dbReference type="Proteomes" id="UP000828390"/>
    </source>
</evidence>
<organism evidence="1 2">
    <name type="scientific">Dreissena polymorpha</name>
    <name type="common">Zebra mussel</name>
    <name type="synonym">Mytilus polymorpha</name>
    <dbReference type="NCBI Taxonomy" id="45954"/>
    <lineage>
        <taxon>Eukaryota</taxon>
        <taxon>Metazoa</taxon>
        <taxon>Spiralia</taxon>
        <taxon>Lophotrochozoa</taxon>
        <taxon>Mollusca</taxon>
        <taxon>Bivalvia</taxon>
        <taxon>Autobranchia</taxon>
        <taxon>Heteroconchia</taxon>
        <taxon>Euheterodonta</taxon>
        <taxon>Imparidentia</taxon>
        <taxon>Neoheterodontei</taxon>
        <taxon>Myida</taxon>
        <taxon>Dreissenoidea</taxon>
        <taxon>Dreissenidae</taxon>
        <taxon>Dreissena</taxon>
    </lineage>
</organism>
<accession>A0A9D4S3Z5</accession>
<proteinExistence type="predicted"/>
<gene>
    <name evidence="1" type="ORF">DPMN_013677</name>
</gene>
<sequence length="72" mass="8373">MAETTWSLVQGRAAELSHPEPDRLMTKGVTSYYRCRREESLGRRASEWNSKTIANLETTCFDYLNADKKMDR</sequence>